<feature type="region of interest" description="Disordered" evidence="1">
    <location>
        <begin position="397"/>
        <end position="511"/>
    </location>
</feature>
<dbReference type="Proteomes" id="UP000193467">
    <property type="component" value="Unassembled WGS sequence"/>
</dbReference>
<evidence type="ECO:0008006" key="4">
    <source>
        <dbReference type="Google" id="ProtNLM"/>
    </source>
</evidence>
<dbReference type="AlphaFoldDB" id="A0A1Y2D7U1"/>
<reference evidence="2 3" key="1">
    <citation type="submission" date="2016-07" db="EMBL/GenBank/DDBJ databases">
        <title>Pervasive Adenine N6-methylation of Active Genes in Fungi.</title>
        <authorList>
            <consortium name="DOE Joint Genome Institute"/>
            <person name="Mondo S.J."/>
            <person name="Dannebaum R.O."/>
            <person name="Kuo R.C."/>
            <person name="Labutti K."/>
            <person name="Haridas S."/>
            <person name="Kuo A."/>
            <person name="Salamov A."/>
            <person name="Ahrendt S.R."/>
            <person name="Lipzen A."/>
            <person name="Sullivan W."/>
            <person name="Andreopoulos W.B."/>
            <person name="Clum A."/>
            <person name="Lindquist E."/>
            <person name="Daum C."/>
            <person name="Ramamoorthy G.K."/>
            <person name="Gryganskyi A."/>
            <person name="Culley D."/>
            <person name="Magnuson J.K."/>
            <person name="James T.Y."/>
            <person name="O'Malley M.A."/>
            <person name="Stajich J.E."/>
            <person name="Spatafora J.W."/>
            <person name="Visel A."/>
            <person name="Grigoriev I.V."/>
        </authorList>
    </citation>
    <scope>NUCLEOTIDE SEQUENCE [LARGE SCALE GENOMIC DNA]</scope>
    <source>
        <strain evidence="2 3">62-1032</strain>
    </source>
</reference>
<dbReference type="InterPro" id="IPR005024">
    <property type="entry name" value="Snf7_fam"/>
</dbReference>
<sequence length="511" mass="56634">MADPLKAYLASLPEYSSARAQFLYSSLSARKAANPTGYAGALSWWRLTLSSLVSKGLLGDDKLILVAEEDLKEKLRWDKIGRPLSLGTVISELAQSKDYVPLETFLASGSATKGSSWLSLLARPLWWGVSRVFGSSEGGEGADEAEWTARKGDWVVKELVERAAAGLIPKLSDLHADAISRLYTIKTFQSKLGALCLPDVVLSERDCSVLAKHLSLKGICIVQGEVIKFAAPVTTSPIALTITESDRGILTLLNTLSSLDTYITSIEARIATEQAQAVSYNAKKQLTLVKSHLVARKRLEALLAQRVASRDKLSEVLHGIEKAVGDEETMSALSLGTSTLRSILASPNLSLDHIEETTTALSDTLADANDISEAVSAVGQLDSDLEGEVEDELKSLVESVEREERAEKERERVEKEQREREERDKERAREIEREQRESERVALEREKLEAEEKQRVVEEKERVRVQEDQEKKRLAEEETRREEEVAEALKRSEAPSGEVEEKEQRTAVPAE</sequence>
<dbReference type="Pfam" id="PF25880">
    <property type="entry name" value="WHD_CHMP7_1st"/>
    <property type="match status" value="1"/>
</dbReference>
<evidence type="ECO:0000313" key="2">
    <source>
        <dbReference type="EMBL" id="ORY55330.1"/>
    </source>
</evidence>
<name>A0A1Y2D7U1_9BASI</name>
<dbReference type="FunCoup" id="A0A1Y2D7U1">
    <property type="interactions" value="53"/>
</dbReference>
<evidence type="ECO:0000313" key="3">
    <source>
        <dbReference type="Proteomes" id="UP000193467"/>
    </source>
</evidence>
<dbReference type="EMBL" id="MCGR01000091">
    <property type="protein sequence ID" value="ORY55330.1"/>
    <property type="molecule type" value="Genomic_DNA"/>
</dbReference>
<dbReference type="InParanoid" id="A0A1Y2D7U1"/>
<proteinExistence type="predicted"/>
<accession>A0A1Y2D7U1</accession>
<evidence type="ECO:0000256" key="1">
    <source>
        <dbReference type="SAM" id="MobiDB-lite"/>
    </source>
</evidence>
<dbReference type="OrthoDB" id="10250120at2759"/>
<comment type="caution">
    <text evidence="2">The sequence shown here is derived from an EMBL/GenBank/DDBJ whole genome shotgun (WGS) entry which is preliminary data.</text>
</comment>
<dbReference type="STRING" id="106004.A0A1Y2D7U1"/>
<organism evidence="2 3">
    <name type="scientific">Leucosporidium creatinivorum</name>
    <dbReference type="NCBI Taxonomy" id="106004"/>
    <lineage>
        <taxon>Eukaryota</taxon>
        <taxon>Fungi</taxon>
        <taxon>Dikarya</taxon>
        <taxon>Basidiomycota</taxon>
        <taxon>Pucciniomycotina</taxon>
        <taxon>Microbotryomycetes</taxon>
        <taxon>Leucosporidiales</taxon>
        <taxon>Leucosporidium</taxon>
    </lineage>
</organism>
<feature type="compositionally biased region" description="Basic and acidic residues" evidence="1">
    <location>
        <begin position="397"/>
        <end position="493"/>
    </location>
</feature>
<gene>
    <name evidence="2" type="ORF">BCR35DRAFT_284434</name>
</gene>
<dbReference type="Pfam" id="PF03357">
    <property type="entry name" value="Snf7"/>
    <property type="match status" value="1"/>
</dbReference>
<dbReference type="GO" id="GO:0007034">
    <property type="term" value="P:vacuolar transport"/>
    <property type="evidence" value="ECO:0007669"/>
    <property type="project" value="InterPro"/>
</dbReference>
<protein>
    <recommendedName>
        <fullName evidence="4">Snf7-domain-containing protein</fullName>
    </recommendedName>
</protein>
<keyword evidence="3" id="KW-1185">Reference proteome</keyword>